<dbReference type="SMART" id="SM00876">
    <property type="entry name" value="BATS"/>
    <property type="match status" value="1"/>
</dbReference>
<comment type="similarity">
    <text evidence="2 13">Belongs to the radical SAM superfamily. Biotin synthase family.</text>
</comment>
<gene>
    <name evidence="13 16" type="primary">bioB</name>
    <name evidence="16" type="ORF">EAH88_02715</name>
</gene>
<keyword evidence="17" id="KW-1185">Reference proteome</keyword>
<evidence type="ECO:0000256" key="14">
    <source>
        <dbReference type="PIRSR" id="PIRSR001619-1"/>
    </source>
</evidence>
<evidence type="ECO:0000259" key="15">
    <source>
        <dbReference type="PROSITE" id="PS51918"/>
    </source>
</evidence>
<keyword evidence="8 13" id="KW-0479">Metal-binding</keyword>
<dbReference type="GO" id="GO:0051537">
    <property type="term" value="F:2 iron, 2 sulfur cluster binding"/>
    <property type="evidence" value="ECO:0007669"/>
    <property type="project" value="UniProtKB-KW"/>
</dbReference>
<dbReference type="InterPro" id="IPR013785">
    <property type="entry name" value="Aldolase_TIM"/>
</dbReference>
<comment type="subunit">
    <text evidence="13">Homodimer.</text>
</comment>
<evidence type="ECO:0000256" key="4">
    <source>
        <dbReference type="ARBA" id="ARBA00022485"/>
    </source>
</evidence>
<feature type="binding site" evidence="13 14">
    <location>
        <position position="56"/>
    </location>
    <ligand>
        <name>[4Fe-4S] cluster</name>
        <dbReference type="ChEBI" id="CHEBI:49883"/>
        <note>4Fe-4S-S-AdoMet</note>
    </ligand>
</feature>
<comment type="cofactor">
    <cofactor evidence="13">
        <name>[2Fe-2S] cluster</name>
        <dbReference type="ChEBI" id="CHEBI:190135"/>
    </cofactor>
    <text evidence="13">Binds 1 [2Fe-2S] cluster. The cluster is coordinated with 3 cysteines and 1 arginine.</text>
</comment>
<dbReference type="CDD" id="cd01335">
    <property type="entry name" value="Radical_SAM"/>
    <property type="match status" value="1"/>
</dbReference>
<feature type="binding site" evidence="13 14">
    <location>
        <position position="191"/>
    </location>
    <ligand>
        <name>[2Fe-2S] cluster</name>
        <dbReference type="ChEBI" id="CHEBI:190135"/>
    </ligand>
</feature>
<evidence type="ECO:0000256" key="13">
    <source>
        <dbReference type="HAMAP-Rule" id="MF_01694"/>
    </source>
</evidence>
<dbReference type="InterPro" id="IPR006638">
    <property type="entry name" value="Elp3/MiaA/NifB-like_rSAM"/>
</dbReference>
<dbReference type="InterPro" id="IPR007197">
    <property type="entry name" value="rSAM"/>
</dbReference>
<comment type="pathway">
    <text evidence="1 13">Cofactor biosynthesis; biotin biosynthesis; biotin from 7,8-diaminononanoate: step 2/2.</text>
</comment>
<dbReference type="GO" id="GO:0004076">
    <property type="term" value="F:biotin synthase activity"/>
    <property type="evidence" value="ECO:0007669"/>
    <property type="project" value="UniProtKB-UniRule"/>
</dbReference>
<dbReference type="PROSITE" id="PS51918">
    <property type="entry name" value="RADICAL_SAM"/>
    <property type="match status" value="1"/>
</dbReference>
<dbReference type="SFLD" id="SFLDS00029">
    <property type="entry name" value="Radical_SAM"/>
    <property type="match status" value="1"/>
</dbReference>
<evidence type="ECO:0000256" key="8">
    <source>
        <dbReference type="ARBA" id="ARBA00022723"/>
    </source>
</evidence>
<feature type="domain" description="Radical SAM core" evidence="15">
    <location>
        <begin position="41"/>
        <end position="265"/>
    </location>
</feature>
<proteinExistence type="inferred from homology"/>
<dbReference type="Pfam" id="PF06968">
    <property type="entry name" value="BATS"/>
    <property type="match status" value="1"/>
</dbReference>
<dbReference type="SFLD" id="SFLDG01060">
    <property type="entry name" value="BATS_domain_containing"/>
    <property type="match status" value="1"/>
</dbReference>
<dbReference type="UniPathway" id="UPA00078">
    <property type="reaction ID" value="UER00162"/>
</dbReference>
<dbReference type="SFLD" id="SFLDG01278">
    <property type="entry name" value="biotin_synthase_like"/>
    <property type="match status" value="1"/>
</dbReference>
<dbReference type="Pfam" id="PF04055">
    <property type="entry name" value="Radical_SAM"/>
    <property type="match status" value="1"/>
</dbReference>
<evidence type="ECO:0000256" key="7">
    <source>
        <dbReference type="ARBA" id="ARBA00022714"/>
    </source>
</evidence>
<dbReference type="AlphaFoldDB" id="A0A502FEH5"/>
<feature type="binding site" evidence="13 14">
    <location>
        <position position="131"/>
    </location>
    <ligand>
        <name>[2Fe-2S] cluster</name>
        <dbReference type="ChEBI" id="CHEBI:190135"/>
    </ligand>
</feature>
<keyword evidence="10 13" id="KW-0408">Iron</keyword>
<dbReference type="GO" id="GO:0051539">
    <property type="term" value="F:4 iron, 4 sulfur cluster binding"/>
    <property type="evidence" value="ECO:0007669"/>
    <property type="project" value="UniProtKB-KW"/>
</dbReference>
<reference evidence="16 17" key="1">
    <citation type="journal article" date="2019" name="Environ. Microbiol.">
        <title>Species interactions and distinct microbial communities in high Arctic permafrost affected cryosols are associated with the CH4 and CO2 gas fluxes.</title>
        <authorList>
            <person name="Altshuler I."/>
            <person name="Hamel J."/>
            <person name="Turney S."/>
            <person name="Magnuson E."/>
            <person name="Levesque R."/>
            <person name="Greer C."/>
            <person name="Whyte L.G."/>
        </authorList>
    </citation>
    <scope>NUCLEOTIDE SEQUENCE [LARGE SCALE GENOMIC DNA]</scope>
    <source>
        <strain evidence="16 17">S13Y</strain>
    </source>
</reference>
<dbReference type="GO" id="GO:0005506">
    <property type="term" value="F:iron ion binding"/>
    <property type="evidence" value="ECO:0007669"/>
    <property type="project" value="UniProtKB-UniRule"/>
</dbReference>
<keyword evidence="9 13" id="KW-0093">Biotin biosynthesis</keyword>
<keyword evidence="4 13" id="KW-0004">4Fe-4S</keyword>
<dbReference type="EMBL" id="RCZO01000001">
    <property type="protein sequence ID" value="TPG11454.1"/>
    <property type="molecule type" value="Genomic_DNA"/>
</dbReference>
<dbReference type="FunFam" id="3.20.20.70:FF:000011">
    <property type="entry name" value="Biotin synthase"/>
    <property type="match status" value="1"/>
</dbReference>
<feature type="binding site" evidence="13 14">
    <location>
        <position position="100"/>
    </location>
    <ligand>
        <name>[2Fe-2S] cluster</name>
        <dbReference type="ChEBI" id="CHEBI:190135"/>
    </ligand>
</feature>
<name>A0A502FEH5_9GAMM</name>
<evidence type="ECO:0000256" key="10">
    <source>
        <dbReference type="ARBA" id="ARBA00023004"/>
    </source>
</evidence>
<dbReference type="InterPro" id="IPR024177">
    <property type="entry name" value="Biotin_synthase"/>
</dbReference>
<dbReference type="PIRSF" id="PIRSF001619">
    <property type="entry name" value="Biotin_synth"/>
    <property type="match status" value="1"/>
</dbReference>
<dbReference type="GO" id="GO:0009102">
    <property type="term" value="P:biotin biosynthetic process"/>
    <property type="evidence" value="ECO:0007669"/>
    <property type="project" value="UniProtKB-UniRule"/>
</dbReference>
<feature type="binding site" evidence="13 14">
    <location>
        <position position="63"/>
    </location>
    <ligand>
        <name>[4Fe-4S] cluster</name>
        <dbReference type="ChEBI" id="CHEBI:49883"/>
        <note>4Fe-4S-S-AdoMet</note>
    </ligand>
</feature>
<dbReference type="STRING" id="582702.SAMN05192579_102292"/>
<dbReference type="Gene3D" id="3.20.20.70">
    <property type="entry name" value="Aldolase class I"/>
    <property type="match status" value="1"/>
</dbReference>
<dbReference type="SFLD" id="SFLDF00272">
    <property type="entry name" value="biotin_synthase"/>
    <property type="match status" value="1"/>
</dbReference>
<comment type="cofactor">
    <cofactor evidence="14">
        <name>[2Fe-2S] cluster</name>
        <dbReference type="ChEBI" id="CHEBI:190135"/>
    </cofactor>
    <text evidence="14">Binds 1 [2Fe-2S] cluster. The cluster is coordinated with 3 cysteines and 1 arginine.</text>
</comment>
<evidence type="ECO:0000256" key="5">
    <source>
        <dbReference type="ARBA" id="ARBA00022679"/>
    </source>
</evidence>
<evidence type="ECO:0000313" key="16">
    <source>
        <dbReference type="EMBL" id="TPG11454.1"/>
    </source>
</evidence>
<dbReference type="Proteomes" id="UP000319486">
    <property type="component" value="Unassembled WGS sequence"/>
</dbReference>
<evidence type="ECO:0000313" key="17">
    <source>
        <dbReference type="Proteomes" id="UP000319486"/>
    </source>
</evidence>
<keyword evidence="6 13" id="KW-0949">S-adenosyl-L-methionine</keyword>
<evidence type="ECO:0000256" key="6">
    <source>
        <dbReference type="ARBA" id="ARBA00022691"/>
    </source>
</evidence>
<dbReference type="OrthoDB" id="9786826at2"/>
<evidence type="ECO:0000256" key="12">
    <source>
        <dbReference type="ARBA" id="ARBA00051157"/>
    </source>
</evidence>
<protein>
    <recommendedName>
        <fullName evidence="3 13">Biotin synthase</fullName>
        <ecNumber evidence="3 13">2.8.1.6</ecNumber>
    </recommendedName>
</protein>
<evidence type="ECO:0000256" key="9">
    <source>
        <dbReference type="ARBA" id="ARBA00022756"/>
    </source>
</evidence>
<comment type="function">
    <text evidence="13">Catalyzes the conversion of dethiobiotin (DTB) to biotin by the insertion of a sulfur atom into dethiobiotin via a radical-based mechanism.</text>
</comment>
<dbReference type="SUPFAM" id="SSF102114">
    <property type="entry name" value="Radical SAM enzymes"/>
    <property type="match status" value="1"/>
</dbReference>
<organism evidence="16 17">
    <name type="scientific">Rhodanobacter glycinis</name>
    <dbReference type="NCBI Taxonomy" id="582702"/>
    <lineage>
        <taxon>Bacteria</taxon>
        <taxon>Pseudomonadati</taxon>
        <taxon>Pseudomonadota</taxon>
        <taxon>Gammaproteobacteria</taxon>
        <taxon>Lysobacterales</taxon>
        <taxon>Rhodanobacteraceae</taxon>
        <taxon>Rhodanobacter</taxon>
    </lineage>
</organism>
<keyword evidence="5 13" id="KW-0808">Transferase</keyword>
<feature type="binding site" evidence="13 14">
    <location>
        <position position="263"/>
    </location>
    <ligand>
        <name>[2Fe-2S] cluster</name>
        <dbReference type="ChEBI" id="CHEBI:190135"/>
    </ligand>
</feature>
<evidence type="ECO:0000256" key="3">
    <source>
        <dbReference type="ARBA" id="ARBA00012236"/>
    </source>
</evidence>
<comment type="catalytic activity">
    <reaction evidence="12 13">
        <text>(4R,5S)-dethiobiotin + (sulfur carrier)-SH + 2 reduced [2Fe-2S]-[ferredoxin] + 2 S-adenosyl-L-methionine = (sulfur carrier)-H + biotin + 2 5'-deoxyadenosine + 2 L-methionine + 2 oxidized [2Fe-2S]-[ferredoxin]</text>
        <dbReference type="Rhea" id="RHEA:22060"/>
        <dbReference type="Rhea" id="RHEA-COMP:10000"/>
        <dbReference type="Rhea" id="RHEA-COMP:10001"/>
        <dbReference type="Rhea" id="RHEA-COMP:14737"/>
        <dbReference type="Rhea" id="RHEA-COMP:14739"/>
        <dbReference type="ChEBI" id="CHEBI:17319"/>
        <dbReference type="ChEBI" id="CHEBI:29917"/>
        <dbReference type="ChEBI" id="CHEBI:33737"/>
        <dbReference type="ChEBI" id="CHEBI:33738"/>
        <dbReference type="ChEBI" id="CHEBI:57586"/>
        <dbReference type="ChEBI" id="CHEBI:57844"/>
        <dbReference type="ChEBI" id="CHEBI:59789"/>
        <dbReference type="ChEBI" id="CHEBI:64428"/>
        <dbReference type="ChEBI" id="CHEBI:149473"/>
        <dbReference type="EC" id="2.8.1.6"/>
    </reaction>
</comment>
<dbReference type="EC" id="2.8.1.6" evidence="3 13"/>
<comment type="cofactor">
    <cofactor evidence="13 14">
        <name>[4Fe-4S] cluster</name>
        <dbReference type="ChEBI" id="CHEBI:49883"/>
    </cofactor>
    <text evidence="13 14">Binds 1 [4Fe-4S] cluster. The cluster is coordinated with 3 cysteines and an exchangeable S-adenosyl-L-methionine.</text>
</comment>
<dbReference type="PANTHER" id="PTHR22976:SF2">
    <property type="entry name" value="BIOTIN SYNTHASE, MITOCHONDRIAL"/>
    <property type="match status" value="1"/>
</dbReference>
<dbReference type="NCBIfam" id="TIGR00433">
    <property type="entry name" value="bioB"/>
    <property type="match status" value="1"/>
</dbReference>
<dbReference type="PANTHER" id="PTHR22976">
    <property type="entry name" value="BIOTIN SYNTHASE"/>
    <property type="match status" value="1"/>
</dbReference>
<sequence>MPDTATRHDWTRAEVAALFALPFNELLHRAHSVHREHHDPNAVQVSTLLSIKTGGCPEDCAYCPQAARYDTGVQAQKLMSVEAVLERAQAAKDAGASRFCMGAAWRGPKDRDVLKVAEIVRAVKGLGLETCATLGMLSGAQADTLKSAGLDYYNHNLDTAPEFYGEVIHTRQYQDRLDTLEHVRHAGMKTCCGGIVGMGESRDQRAGLLQTLATLPEHPQSVPINQLVQVEGTPLNGIEALDPFEFVRTIAVARLLMPASMVRLSAGRQQMDDAVQALCFFAGANSIFYGEKLLTTGNPDVEHDRALFRRLDLHPLQVVEESSTVHADILETDAAGCGQGCGCSAAA</sequence>
<dbReference type="InterPro" id="IPR058240">
    <property type="entry name" value="rSAM_sf"/>
</dbReference>
<dbReference type="InterPro" id="IPR002684">
    <property type="entry name" value="Biotin_synth/BioAB"/>
</dbReference>
<keyword evidence="7 13" id="KW-0001">2Fe-2S</keyword>
<evidence type="ECO:0000256" key="11">
    <source>
        <dbReference type="ARBA" id="ARBA00023014"/>
    </source>
</evidence>
<dbReference type="RefSeq" id="WP_140648682.1">
    <property type="nucleotide sequence ID" value="NZ_RCZB01000003.1"/>
</dbReference>
<accession>A0A502FEH5</accession>
<dbReference type="InterPro" id="IPR010722">
    <property type="entry name" value="BATS_dom"/>
</dbReference>
<comment type="caution">
    <text evidence="16">The sequence shown here is derived from an EMBL/GenBank/DDBJ whole genome shotgun (WGS) entry which is preliminary data.</text>
</comment>
<feature type="binding site" evidence="13 14">
    <location>
        <position position="60"/>
    </location>
    <ligand>
        <name>[4Fe-4S] cluster</name>
        <dbReference type="ChEBI" id="CHEBI:49883"/>
        <note>4Fe-4S-S-AdoMet</note>
    </ligand>
</feature>
<dbReference type="HAMAP" id="MF_01694">
    <property type="entry name" value="BioB"/>
    <property type="match status" value="1"/>
</dbReference>
<keyword evidence="11 13" id="KW-0411">Iron-sulfur</keyword>
<evidence type="ECO:0000256" key="2">
    <source>
        <dbReference type="ARBA" id="ARBA00010765"/>
    </source>
</evidence>
<evidence type="ECO:0000256" key="1">
    <source>
        <dbReference type="ARBA" id="ARBA00004942"/>
    </source>
</evidence>
<dbReference type="SMART" id="SM00729">
    <property type="entry name" value="Elp3"/>
    <property type="match status" value="1"/>
</dbReference>